<evidence type="ECO:0000313" key="6">
    <source>
        <dbReference type="EMBL" id="PNF31631.1"/>
    </source>
</evidence>
<dbReference type="AlphaFoldDB" id="A0A2J7QSR8"/>
<comment type="subcellular location">
    <subcellularLocation>
        <location evidence="1">Mitochondrion</location>
    </subcellularLocation>
</comment>
<reference evidence="6 7" key="1">
    <citation type="submission" date="2017-12" db="EMBL/GenBank/DDBJ databases">
        <title>Hemimetabolous genomes reveal molecular basis of termite eusociality.</title>
        <authorList>
            <person name="Harrison M.C."/>
            <person name="Jongepier E."/>
            <person name="Robertson H.M."/>
            <person name="Arning N."/>
            <person name="Bitard-Feildel T."/>
            <person name="Chao H."/>
            <person name="Childers C.P."/>
            <person name="Dinh H."/>
            <person name="Doddapaneni H."/>
            <person name="Dugan S."/>
            <person name="Gowin J."/>
            <person name="Greiner C."/>
            <person name="Han Y."/>
            <person name="Hu H."/>
            <person name="Hughes D.S.T."/>
            <person name="Huylmans A.-K."/>
            <person name="Kemena C."/>
            <person name="Kremer L.P.M."/>
            <person name="Lee S.L."/>
            <person name="Lopez-Ezquerra A."/>
            <person name="Mallet L."/>
            <person name="Monroy-Kuhn J.M."/>
            <person name="Moser A."/>
            <person name="Murali S.C."/>
            <person name="Muzny D.M."/>
            <person name="Otani S."/>
            <person name="Piulachs M.-D."/>
            <person name="Poelchau M."/>
            <person name="Qu J."/>
            <person name="Schaub F."/>
            <person name="Wada-Katsumata A."/>
            <person name="Worley K.C."/>
            <person name="Xie Q."/>
            <person name="Ylla G."/>
            <person name="Poulsen M."/>
            <person name="Gibbs R.A."/>
            <person name="Schal C."/>
            <person name="Richards S."/>
            <person name="Belles X."/>
            <person name="Korb J."/>
            <person name="Bornberg-Bauer E."/>
        </authorList>
    </citation>
    <scope>NUCLEOTIDE SEQUENCE [LARGE SCALE GENOMIC DNA]</scope>
    <source>
        <tissue evidence="6">Whole body</tissue>
    </source>
</reference>
<dbReference type="SUPFAM" id="SSF63411">
    <property type="entry name" value="LuxS/MPP-like metallohydrolase"/>
    <property type="match status" value="2"/>
</dbReference>
<keyword evidence="7" id="KW-1185">Reference proteome</keyword>
<dbReference type="FunFam" id="3.30.830.10:FF:000039">
    <property type="entry name" value="Ubiquinol-cytochrome c reductase core subunit 2"/>
    <property type="match status" value="1"/>
</dbReference>
<dbReference type="Pfam" id="PF05193">
    <property type="entry name" value="Peptidase_M16_C"/>
    <property type="match status" value="1"/>
</dbReference>
<dbReference type="PANTHER" id="PTHR11851">
    <property type="entry name" value="METALLOPROTEASE"/>
    <property type="match status" value="1"/>
</dbReference>
<name>A0A2J7QSR8_9NEOP</name>
<keyword evidence="3" id="KW-0496">Mitochondrion</keyword>
<dbReference type="OrthoDB" id="6369905at2759"/>
<accession>A0A2J7QSR8</accession>
<dbReference type="FunFam" id="3.30.830.10:FF:000021">
    <property type="entry name" value="Cytochrome b-c1 complex subunit 2"/>
    <property type="match status" value="1"/>
</dbReference>
<dbReference type="EMBL" id="NEVH01011228">
    <property type="protein sequence ID" value="PNF31631.1"/>
    <property type="molecule type" value="Genomic_DNA"/>
</dbReference>
<dbReference type="InParanoid" id="A0A2J7QSR8"/>
<gene>
    <name evidence="6" type="ORF">B7P43_G17190</name>
</gene>
<dbReference type="InterPro" id="IPR011249">
    <property type="entry name" value="Metalloenz_LuxS/M16"/>
</dbReference>
<protein>
    <submittedName>
        <fullName evidence="6">Cytochrome b-c1 complex subunit 2, mitochondrial</fullName>
    </submittedName>
</protein>
<dbReference type="PANTHER" id="PTHR11851:SF226">
    <property type="entry name" value="CYTOCHROME B-C1 COMPLEX SUBUNIT 2, MITOCHONDRIAL"/>
    <property type="match status" value="1"/>
</dbReference>
<comment type="caution">
    <text evidence="6">The sequence shown here is derived from an EMBL/GenBank/DDBJ whole genome shotgun (WGS) entry which is preliminary data.</text>
</comment>
<evidence type="ECO:0000259" key="4">
    <source>
        <dbReference type="Pfam" id="PF00675"/>
    </source>
</evidence>
<dbReference type="FunCoup" id="A0A2J7QSR8">
    <property type="interactions" value="965"/>
</dbReference>
<dbReference type="GO" id="GO:0046872">
    <property type="term" value="F:metal ion binding"/>
    <property type="evidence" value="ECO:0007669"/>
    <property type="project" value="InterPro"/>
</dbReference>
<dbReference type="InterPro" id="IPR007863">
    <property type="entry name" value="Peptidase_M16_C"/>
</dbReference>
<feature type="domain" description="Peptidase M16 C-terminal" evidence="5">
    <location>
        <begin position="199"/>
        <end position="356"/>
    </location>
</feature>
<evidence type="ECO:0000313" key="7">
    <source>
        <dbReference type="Proteomes" id="UP000235965"/>
    </source>
</evidence>
<dbReference type="InterPro" id="IPR011765">
    <property type="entry name" value="Pept_M16_N"/>
</dbReference>
<evidence type="ECO:0000256" key="3">
    <source>
        <dbReference type="ARBA" id="ARBA00023128"/>
    </source>
</evidence>
<dbReference type="InterPro" id="IPR050361">
    <property type="entry name" value="MPP/UQCRC_Complex"/>
</dbReference>
<evidence type="ECO:0000256" key="1">
    <source>
        <dbReference type="ARBA" id="ARBA00004173"/>
    </source>
</evidence>
<keyword evidence="2" id="KW-0809">Transit peptide</keyword>
<dbReference type="GO" id="GO:0005739">
    <property type="term" value="C:mitochondrion"/>
    <property type="evidence" value="ECO:0007669"/>
    <property type="project" value="UniProtKB-SubCell"/>
</dbReference>
<dbReference type="STRING" id="105785.A0A2J7QSR8"/>
<dbReference type="Pfam" id="PF00675">
    <property type="entry name" value="Peptidase_M16"/>
    <property type="match status" value="1"/>
</dbReference>
<organism evidence="6 7">
    <name type="scientific">Cryptotermes secundus</name>
    <dbReference type="NCBI Taxonomy" id="105785"/>
    <lineage>
        <taxon>Eukaryota</taxon>
        <taxon>Metazoa</taxon>
        <taxon>Ecdysozoa</taxon>
        <taxon>Arthropoda</taxon>
        <taxon>Hexapoda</taxon>
        <taxon>Insecta</taxon>
        <taxon>Pterygota</taxon>
        <taxon>Neoptera</taxon>
        <taxon>Polyneoptera</taxon>
        <taxon>Dictyoptera</taxon>
        <taxon>Blattodea</taxon>
        <taxon>Blattoidea</taxon>
        <taxon>Termitoidae</taxon>
        <taxon>Kalotermitidae</taxon>
        <taxon>Cryptotermitinae</taxon>
        <taxon>Cryptotermes</taxon>
    </lineage>
</organism>
<dbReference type="GO" id="GO:0016020">
    <property type="term" value="C:membrane"/>
    <property type="evidence" value="ECO:0007669"/>
    <property type="project" value="UniProtKB-ARBA"/>
</dbReference>
<dbReference type="Proteomes" id="UP000235965">
    <property type="component" value="Unassembled WGS sequence"/>
</dbReference>
<feature type="domain" description="Peptidase M16 N-terminal" evidence="4">
    <location>
        <begin position="47"/>
        <end position="191"/>
    </location>
</feature>
<sequence>MAGNATKAPILRVATKRGIATQTAAKRSQNVPRSTEAKTAVLSNKLVVSSVDNGSPVSTVSVLFRAGSRYEQADSLGTTHVLRIAAGLTTKNSTQFAIMRNLQQIGATLSCQTDRETIAYTLQSTSDSLETGLKFLGDVASKQVFKPWEISDNIPRLKYELAGLSPYALLLDLLHRAAYRTGLGNSLFCPDYLVGSHSTESLQHYVQSRFTTNRAAVVGVGVDHGDLLCFAQNLDLESGAGPSDSAAKYSGGDVRQDTADSLAHVAVAVEGASLKNTKEALAFAVLQYALGVGPYVKWGSSASPLTRAVGSAVGNNPFAVTAFNASYTDSGLFGFVASSPGNVAGTVVDAAVKQLRSGTLSSTDVAHGRAQLKAAILYNQESNSTLAEEIGTQAVLLGSVLSGPAIISAVNSVTDAEVNAAASKVKSGKLSVAGVGNLTHVPYSDELK</sequence>
<proteinExistence type="predicted"/>
<evidence type="ECO:0000259" key="5">
    <source>
        <dbReference type="Pfam" id="PF05193"/>
    </source>
</evidence>
<evidence type="ECO:0000256" key="2">
    <source>
        <dbReference type="ARBA" id="ARBA00022946"/>
    </source>
</evidence>
<dbReference type="Gene3D" id="3.30.830.10">
    <property type="entry name" value="Metalloenzyme, LuxS/M16 peptidase-like"/>
    <property type="match status" value="2"/>
</dbReference>